<dbReference type="Gene3D" id="1.10.340.70">
    <property type="match status" value="1"/>
</dbReference>
<dbReference type="EMBL" id="KZ502358">
    <property type="protein sequence ID" value="PKU80378.1"/>
    <property type="molecule type" value="Genomic_DNA"/>
</dbReference>
<feature type="region of interest" description="Disordered" evidence="1">
    <location>
        <begin position="337"/>
        <end position="358"/>
    </location>
</feature>
<dbReference type="GO" id="GO:0003676">
    <property type="term" value="F:nucleic acid binding"/>
    <property type="evidence" value="ECO:0007669"/>
    <property type="project" value="InterPro"/>
</dbReference>
<dbReference type="PANTHER" id="PTHR35046:SF26">
    <property type="entry name" value="RNA-DIRECTED DNA POLYMERASE"/>
    <property type="match status" value="1"/>
</dbReference>
<evidence type="ECO:0000313" key="4">
    <source>
        <dbReference type="Proteomes" id="UP000233837"/>
    </source>
</evidence>
<dbReference type="Pfam" id="PF17921">
    <property type="entry name" value="Integrase_H2C2"/>
    <property type="match status" value="1"/>
</dbReference>
<dbReference type="Gene3D" id="3.30.420.10">
    <property type="entry name" value="Ribonuclease H-like superfamily/Ribonuclease H"/>
    <property type="match status" value="1"/>
</dbReference>
<evidence type="ECO:0000256" key="1">
    <source>
        <dbReference type="SAM" id="MobiDB-lite"/>
    </source>
</evidence>
<dbReference type="SUPFAM" id="SSF53098">
    <property type="entry name" value="Ribonuclease H-like"/>
    <property type="match status" value="1"/>
</dbReference>
<dbReference type="InterPro" id="IPR056924">
    <property type="entry name" value="SH3_Tf2-1"/>
</dbReference>
<reference evidence="3 4" key="2">
    <citation type="journal article" date="2017" name="Nature">
        <title>The Apostasia genome and the evolution of orchids.</title>
        <authorList>
            <person name="Zhang G.Q."/>
            <person name="Liu K.W."/>
            <person name="Li Z."/>
            <person name="Lohaus R."/>
            <person name="Hsiao Y.Y."/>
            <person name="Niu S.C."/>
            <person name="Wang J.Y."/>
            <person name="Lin Y.C."/>
            <person name="Xu Q."/>
            <person name="Chen L.J."/>
            <person name="Yoshida K."/>
            <person name="Fujiwara S."/>
            <person name="Wang Z.W."/>
            <person name="Zhang Y.Q."/>
            <person name="Mitsuda N."/>
            <person name="Wang M."/>
            <person name="Liu G.H."/>
            <person name="Pecoraro L."/>
            <person name="Huang H.X."/>
            <person name="Xiao X.J."/>
            <person name="Lin M."/>
            <person name="Wu X.Y."/>
            <person name="Wu W.L."/>
            <person name="Chen Y.Y."/>
            <person name="Chang S.B."/>
            <person name="Sakamoto S."/>
            <person name="Ohme-Takagi M."/>
            <person name="Yagi M."/>
            <person name="Zeng S.J."/>
            <person name="Shen C.Y."/>
            <person name="Yeh C.M."/>
            <person name="Luo Y.B."/>
            <person name="Tsai W.C."/>
            <person name="Van de Peer Y."/>
            <person name="Liu Z.J."/>
        </authorList>
    </citation>
    <scope>NUCLEOTIDE SEQUENCE [LARGE SCALE GENOMIC DNA]</scope>
    <source>
        <tissue evidence="3">The whole plant</tissue>
    </source>
</reference>
<organism evidence="3 4">
    <name type="scientific">Dendrobium catenatum</name>
    <dbReference type="NCBI Taxonomy" id="906689"/>
    <lineage>
        <taxon>Eukaryota</taxon>
        <taxon>Viridiplantae</taxon>
        <taxon>Streptophyta</taxon>
        <taxon>Embryophyta</taxon>
        <taxon>Tracheophyta</taxon>
        <taxon>Spermatophyta</taxon>
        <taxon>Magnoliopsida</taxon>
        <taxon>Liliopsida</taxon>
        <taxon>Asparagales</taxon>
        <taxon>Orchidaceae</taxon>
        <taxon>Epidendroideae</taxon>
        <taxon>Malaxideae</taxon>
        <taxon>Dendrobiinae</taxon>
        <taxon>Dendrobium</taxon>
    </lineage>
</organism>
<accession>A0A2I0WXJ0</accession>
<dbReference type="InterPro" id="IPR041588">
    <property type="entry name" value="Integrase_H2C2"/>
</dbReference>
<evidence type="ECO:0000259" key="2">
    <source>
        <dbReference type="PROSITE" id="PS50994"/>
    </source>
</evidence>
<dbReference type="PROSITE" id="PS50994">
    <property type="entry name" value="INTEGRASE"/>
    <property type="match status" value="1"/>
</dbReference>
<feature type="domain" description="Integrase catalytic" evidence="2">
    <location>
        <begin position="46"/>
        <end position="211"/>
    </location>
</feature>
<feature type="compositionally biased region" description="Polar residues" evidence="1">
    <location>
        <begin position="339"/>
        <end position="348"/>
    </location>
</feature>
<dbReference type="STRING" id="906689.A0A2I0WXJ0"/>
<name>A0A2I0WXJ0_9ASPA</name>
<dbReference type="Pfam" id="PF24626">
    <property type="entry name" value="SH3_Tf2-1"/>
    <property type="match status" value="1"/>
</dbReference>
<dbReference type="InterPro" id="IPR012337">
    <property type="entry name" value="RNaseH-like_sf"/>
</dbReference>
<reference evidence="3 4" key="1">
    <citation type="journal article" date="2016" name="Sci. Rep.">
        <title>The Dendrobium catenatum Lindl. genome sequence provides insights into polysaccharide synthase, floral development and adaptive evolution.</title>
        <authorList>
            <person name="Zhang G.Q."/>
            <person name="Xu Q."/>
            <person name="Bian C."/>
            <person name="Tsai W.C."/>
            <person name="Yeh C.M."/>
            <person name="Liu K.W."/>
            <person name="Yoshida K."/>
            <person name="Zhang L.S."/>
            <person name="Chang S.B."/>
            <person name="Chen F."/>
            <person name="Shi Y."/>
            <person name="Su Y.Y."/>
            <person name="Zhang Y.Q."/>
            <person name="Chen L.J."/>
            <person name="Yin Y."/>
            <person name="Lin M."/>
            <person name="Huang H."/>
            <person name="Deng H."/>
            <person name="Wang Z.W."/>
            <person name="Zhu S.L."/>
            <person name="Zhao X."/>
            <person name="Deng C."/>
            <person name="Niu S.C."/>
            <person name="Huang J."/>
            <person name="Wang M."/>
            <person name="Liu G.H."/>
            <person name="Yang H.J."/>
            <person name="Xiao X.J."/>
            <person name="Hsiao Y.Y."/>
            <person name="Wu W.L."/>
            <person name="Chen Y.Y."/>
            <person name="Mitsuda N."/>
            <person name="Ohme-Takagi M."/>
            <person name="Luo Y.B."/>
            <person name="Van de Peer Y."/>
            <person name="Liu Z.J."/>
        </authorList>
    </citation>
    <scope>NUCLEOTIDE SEQUENCE [LARGE SCALE GENOMIC DNA]</scope>
    <source>
        <tissue evidence="3">The whole plant</tissue>
    </source>
</reference>
<dbReference type="AlphaFoldDB" id="A0A2I0WXJ0"/>
<proteinExistence type="predicted"/>
<evidence type="ECO:0000313" key="3">
    <source>
        <dbReference type="EMBL" id="PKU80378.1"/>
    </source>
</evidence>
<dbReference type="Proteomes" id="UP000233837">
    <property type="component" value="Unassembled WGS sequence"/>
</dbReference>
<keyword evidence="4" id="KW-1185">Reference proteome</keyword>
<dbReference type="FunFam" id="3.30.420.10:FF:000032">
    <property type="entry name" value="Retrovirus-related Pol polyprotein from transposon 297-like Protein"/>
    <property type="match status" value="1"/>
</dbReference>
<dbReference type="InterPro" id="IPR001584">
    <property type="entry name" value="Integrase_cat-core"/>
</dbReference>
<dbReference type="InterPro" id="IPR036397">
    <property type="entry name" value="RNaseH_sf"/>
</dbReference>
<dbReference type="PANTHER" id="PTHR35046">
    <property type="entry name" value="ZINC KNUCKLE (CCHC-TYPE) FAMILY PROTEIN"/>
    <property type="match status" value="1"/>
</dbReference>
<protein>
    <recommendedName>
        <fullName evidence="2">Integrase catalytic domain-containing protein</fullName>
    </recommendedName>
</protein>
<gene>
    <name evidence="3" type="ORF">MA16_Dca019870</name>
</gene>
<dbReference type="GO" id="GO:0015074">
    <property type="term" value="P:DNA integration"/>
    <property type="evidence" value="ECO:0007669"/>
    <property type="project" value="InterPro"/>
</dbReference>
<sequence length="358" mass="41176">MGRDKTLELLQQRFYWPHLRRDVLRFVEKCFVCQRSKGTAQNTGLYLPLPIPDSIWEDLSLDFVLGLPRTRRGSDSIMVVVDRFSKMAHFIPCKKTFDAVNVAFLFFKEIIRLHGVPRSLTSDRDVKFVSHFWRELWKRLNTDIKLSSAYHPQTDGQTEVVNRTLGNMLRCLVQDNHKNWEDQLSHAEFAYNATSNRSTGLCPFQIVYTKLPNQLVDVAILPKGCKSLAGKTIVEAQDTIRTVKEYLQKSNEKYKLIADVHRRHKSFNVGDLVMLRMRRERYPQGTYSKLCPRKLGPFPILSKINDNAYVIDLPPDVRTSSTFNIADLYSYVPPDNEVPTVSSESSFSEPGRTDAVIG</sequence>